<organism evidence="6 7">
    <name type="scientific">Plenodomus tracheiphilus IPT5</name>
    <dbReference type="NCBI Taxonomy" id="1408161"/>
    <lineage>
        <taxon>Eukaryota</taxon>
        <taxon>Fungi</taxon>
        <taxon>Dikarya</taxon>
        <taxon>Ascomycota</taxon>
        <taxon>Pezizomycotina</taxon>
        <taxon>Dothideomycetes</taxon>
        <taxon>Pleosporomycetidae</taxon>
        <taxon>Pleosporales</taxon>
        <taxon>Pleosporineae</taxon>
        <taxon>Leptosphaeriaceae</taxon>
        <taxon>Plenodomus</taxon>
    </lineage>
</organism>
<dbReference type="SMART" id="SM00471">
    <property type="entry name" value="HDc"/>
    <property type="match status" value="1"/>
</dbReference>
<dbReference type="InterPro" id="IPR003607">
    <property type="entry name" value="HD/PDEase_dom"/>
</dbReference>
<feature type="compositionally biased region" description="Polar residues" evidence="4">
    <location>
        <begin position="931"/>
        <end position="958"/>
    </location>
</feature>
<dbReference type="Gene3D" id="1.10.1300.10">
    <property type="entry name" value="3'5'-cyclic nucleotide phosphodiesterase, catalytic domain"/>
    <property type="match status" value="1"/>
</dbReference>
<dbReference type="PANTHER" id="PTHR11347">
    <property type="entry name" value="CYCLIC NUCLEOTIDE PHOSPHODIESTERASE"/>
    <property type="match status" value="1"/>
</dbReference>
<dbReference type="OrthoDB" id="546632at2759"/>
<feature type="compositionally biased region" description="Low complexity" evidence="4">
    <location>
        <begin position="673"/>
        <end position="683"/>
    </location>
</feature>
<dbReference type="AlphaFoldDB" id="A0A6A7BMA0"/>
<feature type="compositionally biased region" description="Basic and acidic residues" evidence="4">
    <location>
        <begin position="874"/>
        <end position="889"/>
    </location>
</feature>
<keyword evidence="1 3" id="KW-0479">Metal-binding</keyword>
<dbReference type="InterPro" id="IPR036971">
    <property type="entry name" value="PDEase_catalytic_dom_sf"/>
</dbReference>
<evidence type="ECO:0000256" key="3">
    <source>
        <dbReference type="RuleBase" id="RU363067"/>
    </source>
</evidence>
<evidence type="ECO:0000313" key="6">
    <source>
        <dbReference type="EMBL" id="KAF2856590.1"/>
    </source>
</evidence>
<dbReference type="GO" id="GO:0046872">
    <property type="term" value="F:metal ion binding"/>
    <property type="evidence" value="ECO:0007669"/>
    <property type="project" value="UniProtKB-KW"/>
</dbReference>
<evidence type="ECO:0000256" key="4">
    <source>
        <dbReference type="SAM" id="MobiDB-lite"/>
    </source>
</evidence>
<accession>A0A6A7BMA0</accession>
<feature type="compositionally biased region" description="Polar residues" evidence="4">
    <location>
        <begin position="713"/>
        <end position="726"/>
    </location>
</feature>
<dbReference type="InterPro" id="IPR023174">
    <property type="entry name" value="PDEase_CS"/>
</dbReference>
<dbReference type="CDD" id="cd00077">
    <property type="entry name" value="HDc"/>
    <property type="match status" value="1"/>
</dbReference>
<dbReference type="EMBL" id="MU006288">
    <property type="protein sequence ID" value="KAF2856590.1"/>
    <property type="molecule type" value="Genomic_DNA"/>
</dbReference>
<dbReference type="Pfam" id="PF00233">
    <property type="entry name" value="PDEase_I"/>
    <property type="match status" value="1"/>
</dbReference>
<reference evidence="6" key="1">
    <citation type="submission" date="2020-01" db="EMBL/GenBank/DDBJ databases">
        <authorList>
            <consortium name="DOE Joint Genome Institute"/>
            <person name="Haridas S."/>
            <person name="Albert R."/>
            <person name="Binder M."/>
            <person name="Bloem J."/>
            <person name="Labutti K."/>
            <person name="Salamov A."/>
            <person name="Andreopoulos B."/>
            <person name="Baker S.E."/>
            <person name="Barry K."/>
            <person name="Bills G."/>
            <person name="Bluhm B.H."/>
            <person name="Cannon C."/>
            <person name="Castanera R."/>
            <person name="Culley D.E."/>
            <person name="Daum C."/>
            <person name="Ezra D."/>
            <person name="Gonzalez J.B."/>
            <person name="Henrissat B."/>
            <person name="Kuo A."/>
            <person name="Liang C."/>
            <person name="Lipzen A."/>
            <person name="Lutzoni F."/>
            <person name="Magnuson J."/>
            <person name="Mondo S."/>
            <person name="Nolan M."/>
            <person name="Ohm R."/>
            <person name="Pangilinan J."/>
            <person name="Park H.-J."/>
            <person name="Ramirez L."/>
            <person name="Alfaro M."/>
            <person name="Sun H."/>
            <person name="Tritt A."/>
            <person name="Yoshinaga Y."/>
            <person name="Zwiers L.-H."/>
            <person name="Turgeon B.G."/>
            <person name="Goodwin S.B."/>
            <person name="Spatafora J.W."/>
            <person name="Crous P.W."/>
            <person name="Grigoriev I.V."/>
        </authorList>
    </citation>
    <scope>NUCLEOTIDE SEQUENCE</scope>
    <source>
        <strain evidence="6">IPT5</strain>
    </source>
</reference>
<feature type="compositionally biased region" description="Basic and acidic residues" evidence="4">
    <location>
        <begin position="767"/>
        <end position="778"/>
    </location>
</feature>
<feature type="compositionally biased region" description="Polar residues" evidence="4">
    <location>
        <begin position="890"/>
        <end position="914"/>
    </location>
</feature>
<feature type="compositionally biased region" description="Polar residues" evidence="4">
    <location>
        <begin position="822"/>
        <end position="831"/>
    </location>
</feature>
<feature type="compositionally biased region" description="Low complexity" evidence="4">
    <location>
        <begin position="804"/>
        <end position="821"/>
    </location>
</feature>
<protein>
    <recommendedName>
        <fullName evidence="3">Phosphodiesterase</fullName>
        <ecNumber evidence="3">3.1.4.-</ecNumber>
    </recommendedName>
</protein>
<feature type="compositionally biased region" description="Polar residues" evidence="4">
    <location>
        <begin position="748"/>
        <end position="757"/>
    </location>
</feature>
<evidence type="ECO:0000256" key="1">
    <source>
        <dbReference type="ARBA" id="ARBA00022723"/>
    </source>
</evidence>
<evidence type="ECO:0000256" key="2">
    <source>
        <dbReference type="ARBA" id="ARBA00022801"/>
    </source>
</evidence>
<dbReference type="EC" id="3.1.4.-" evidence="3"/>
<dbReference type="PROSITE" id="PS00126">
    <property type="entry name" value="PDEASE_I_1"/>
    <property type="match status" value="1"/>
</dbReference>
<proteinExistence type="inferred from homology"/>
<keyword evidence="2 3" id="KW-0378">Hydrolase</keyword>
<gene>
    <name evidence="6" type="ORF">T440DRAFT_3883</name>
</gene>
<feature type="region of interest" description="Disordered" evidence="4">
    <location>
        <begin position="633"/>
        <end position="958"/>
    </location>
</feature>
<keyword evidence="7" id="KW-1185">Reference proteome</keyword>
<sequence length="958" mass="105348">MDNGACNVIYIDRRANDEHVRKETLSKSLVARTSTGNVGQSYFTMGKASPREVHDNVEAILTMFNEVYVCGSGKSCLANIASILDSSKANVPTFVIIDIPYDEEQRAKRLSREPRTPSPTSSRIIRIDTTEPDDIYAMHLLTHISSEITSRNFSKLVVPVVMLTGLSQDASSGGSLPSPGLPSSSVLTDSMRLSRYLDAGAVDVLSSPLSKDRMHSLVIHGYRLQKEFAREEASFLTTKRNRKLSWVGVDDTKPYAYLREAMVSNLMTGICNPETVGDSLEPSDFELDQDRMAVVEDRVGTWAFSAHELTDDELLYAALVMLKHALQMPELEKWTIAEEELIVFLLASRTAYNEFVKYHNFRHVVDVLQALFHFLVRIGTLPPYPSNSDSISTPKSPIAQLLKPFDALTLLISAIGHDVGHPGVNNAFLVALNAPLAQLYNDRSVLESFHCAAYSQILRRYWPKAFADISLRKLMINNILATDMGLHFKYMSDLGSLQEKVAHNKGIDAWSVKVREEQKDLTCGLLIKCADICNVARKFETAAKWANILTDEFSNQGMMEEELQMTSCLFGGPPVSDDIIKLGESQVGFMNIFARPLFEAMTDILPAMRFAVDEILTNKAIWEKKIDDERHRKRKTPNFTLGLLTPGFAADPTPSPRSGSPARGTVSMPAIPVVPTVSKVTSPEDAGRRGSTGSITGAPASRRSSLGVDRGSQRSSATGGYGQRTVSSRENHNSSRRGSGDPSLTAILVTQTPNSSEPHPKGSCPSLEDHAKGDRKDTLTSGSSKRKDKDAVRPVTAPSRRSQVVSLYPLPQPSSQSHSQVDLSHTANGNLDGSKLPQWDDSKLSAESNLARSDGTRDSSWWRQMSTRRRARDVRHGEADGRGQLKEPTLDTSPSNTDSNVTAISPGKRTTSGKIKSFFKRKPSGQKEQQKQLSSYGSSSQLRTPPTSDPGQSLSSDR</sequence>
<dbReference type="SUPFAM" id="SSF109604">
    <property type="entry name" value="HD-domain/PDEase-like"/>
    <property type="match status" value="1"/>
</dbReference>
<feature type="domain" description="PDEase" evidence="5">
    <location>
        <begin position="284"/>
        <end position="629"/>
    </location>
</feature>
<dbReference type="InterPro" id="IPR002073">
    <property type="entry name" value="PDEase_catalytic_dom"/>
</dbReference>
<comment type="cofactor">
    <cofactor evidence="3">
        <name>a divalent metal cation</name>
        <dbReference type="ChEBI" id="CHEBI:60240"/>
    </cofactor>
    <text evidence="3">Binds 2 divalent metal cations per subunit. Site 1 may preferentially bind zinc ions, while site 2 has a preference for magnesium and/or manganese ions.</text>
</comment>
<dbReference type="PROSITE" id="PS51845">
    <property type="entry name" value="PDEASE_I_2"/>
    <property type="match status" value="1"/>
</dbReference>
<name>A0A6A7BMA0_9PLEO</name>
<dbReference type="Proteomes" id="UP000799423">
    <property type="component" value="Unassembled WGS sequence"/>
</dbReference>
<evidence type="ECO:0000313" key="7">
    <source>
        <dbReference type="Proteomes" id="UP000799423"/>
    </source>
</evidence>
<comment type="similarity">
    <text evidence="3">Belongs to the cyclic nucleotide phosphodiesterase family.</text>
</comment>
<dbReference type="GO" id="GO:0004114">
    <property type="term" value="F:3',5'-cyclic-nucleotide phosphodiesterase activity"/>
    <property type="evidence" value="ECO:0007669"/>
    <property type="project" value="InterPro"/>
</dbReference>
<evidence type="ECO:0000259" key="5">
    <source>
        <dbReference type="PROSITE" id="PS51845"/>
    </source>
</evidence>
<dbReference type="GO" id="GO:0007165">
    <property type="term" value="P:signal transduction"/>
    <property type="evidence" value="ECO:0007669"/>
    <property type="project" value="InterPro"/>
</dbReference>